<dbReference type="EMBL" id="SDGV01000015">
    <property type="protein sequence ID" value="THB61138.1"/>
    <property type="molecule type" value="Genomic_DNA"/>
</dbReference>
<evidence type="ECO:0000313" key="9">
    <source>
        <dbReference type="Proteomes" id="UP000310506"/>
    </source>
</evidence>
<sequence>MKIIVTQPFKWEPILDYLNRDALEPMYQVIDGRVRRAFEVDGKIIICEITYDELDKCLCVTFLNHQKVSPIGEQEIADYISEWLDLDYHLEAFYQFAETDELLAELIPQFYGLRLVGVPDFYEALVWGILGQQINLSFAYTLKKRFVEKYGKKIEYQDEVYWIHPKAEDVAKTTQEDLLSLRLTQRKAEYLLDVSRRVASGEMSKSYYLNCDSAKEAEKDLIKIRGIGPWTANYVLMRCLRMGEAFPMKDIGLLNGIKTIRGLDEKPTSGDLLALKDQFGEWCSYATFYIWRVLY</sequence>
<keyword evidence="4" id="KW-0227">DNA damage</keyword>
<dbReference type="Gene3D" id="1.10.340.30">
    <property type="entry name" value="Hypothetical protein, domain 2"/>
    <property type="match status" value="1"/>
</dbReference>
<dbReference type="PANTHER" id="PTHR43003:SF12">
    <property type="entry name" value="DNA-3-METHYLADENINE GLYCOSYLASE"/>
    <property type="match status" value="1"/>
</dbReference>
<comment type="similarity">
    <text evidence="2">Belongs to the alkylbase DNA glycosidase AlkA family.</text>
</comment>
<dbReference type="PANTHER" id="PTHR43003">
    <property type="entry name" value="DNA-3-METHYLADENINE GLYCOSYLASE"/>
    <property type="match status" value="1"/>
</dbReference>
<dbReference type="FunFam" id="1.10.340.30:FF:000004">
    <property type="entry name" value="DNA-3-methyladenine glycosylase II"/>
    <property type="match status" value="1"/>
</dbReference>
<comment type="caution">
    <text evidence="8">The sequence shown here is derived from an EMBL/GenBank/DDBJ whole genome shotgun (WGS) entry which is preliminary data.</text>
</comment>
<comment type="catalytic activity">
    <reaction evidence="1">
        <text>Hydrolysis of alkylated DNA, releasing 3-methyladenine, 3-methylguanine, 7-methylguanine and 7-methyladenine.</text>
        <dbReference type="EC" id="3.2.2.21"/>
    </reaction>
</comment>
<dbReference type="GO" id="GO:0005737">
    <property type="term" value="C:cytoplasm"/>
    <property type="evidence" value="ECO:0007669"/>
    <property type="project" value="TreeGrafter"/>
</dbReference>
<name>A0A4S3B3W0_9ENTE</name>
<dbReference type="RefSeq" id="WP_136136833.1">
    <property type="nucleotide sequence ID" value="NZ_SDGV01000015.1"/>
</dbReference>
<dbReference type="Pfam" id="PF00730">
    <property type="entry name" value="HhH-GPD"/>
    <property type="match status" value="1"/>
</dbReference>
<evidence type="ECO:0000256" key="5">
    <source>
        <dbReference type="ARBA" id="ARBA00023204"/>
    </source>
</evidence>
<dbReference type="GO" id="GO:0008725">
    <property type="term" value="F:DNA-3-methyladenine glycosylase activity"/>
    <property type="evidence" value="ECO:0007669"/>
    <property type="project" value="TreeGrafter"/>
</dbReference>
<dbReference type="InterPro" id="IPR011257">
    <property type="entry name" value="DNA_glycosylase"/>
</dbReference>
<dbReference type="AlphaFoldDB" id="A0A4S3B3W0"/>
<accession>A0A4S3B3W0</accession>
<feature type="domain" description="HhH-GPD" evidence="6">
    <location>
        <begin position="130"/>
        <end position="295"/>
    </location>
</feature>
<evidence type="ECO:0000256" key="1">
    <source>
        <dbReference type="ARBA" id="ARBA00000086"/>
    </source>
</evidence>
<keyword evidence="5" id="KW-0234">DNA repair</keyword>
<dbReference type="EC" id="3.2.2.21" evidence="3"/>
<dbReference type="GO" id="GO:0006285">
    <property type="term" value="P:base-excision repair, AP site formation"/>
    <property type="evidence" value="ECO:0007669"/>
    <property type="project" value="TreeGrafter"/>
</dbReference>
<dbReference type="SUPFAM" id="SSF55945">
    <property type="entry name" value="TATA-box binding protein-like"/>
    <property type="match status" value="1"/>
</dbReference>
<dbReference type="GO" id="GO:0043916">
    <property type="term" value="F:DNA-7-methylguanine glycosylase activity"/>
    <property type="evidence" value="ECO:0007669"/>
    <property type="project" value="TreeGrafter"/>
</dbReference>
<dbReference type="SUPFAM" id="SSF48150">
    <property type="entry name" value="DNA-glycosylase"/>
    <property type="match status" value="1"/>
</dbReference>
<evidence type="ECO:0000256" key="2">
    <source>
        <dbReference type="ARBA" id="ARBA00010817"/>
    </source>
</evidence>
<dbReference type="Gene3D" id="3.30.310.20">
    <property type="entry name" value="DNA-3-methyladenine glycosylase AlkA, N-terminal domain"/>
    <property type="match status" value="1"/>
</dbReference>
<evidence type="ECO:0000256" key="3">
    <source>
        <dbReference type="ARBA" id="ARBA00012000"/>
    </source>
</evidence>
<dbReference type="InterPro" id="IPR010316">
    <property type="entry name" value="AlkA_N"/>
</dbReference>
<protein>
    <recommendedName>
        <fullName evidence="3">DNA-3-methyladenine glycosylase II</fullName>
        <ecNumber evidence="3">3.2.2.21</ecNumber>
    </recommendedName>
</protein>
<dbReference type="GO" id="GO:0032131">
    <property type="term" value="F:alkylated DNA binding"/>
    <property type="evidence" value="ECO:0007669"/>
    <property type="project" value="TreeGrafter"/>
</dbReference>
<dbReference type="Proteomes" id="UP000310506">
    <property type="component" value="Unassembled WGS sequence"/>
</dbReference>
<dbReference type="InterPro" id="IPR037046">
    <property type="entry name" value="AlkA_N_sf"/>
</dbReference>
<dbReference type="OrthoDB" id="9785929at2"/>
<dbReference type="SMART" id="SM00478">
    <property type="entry name" value="ENDO3c"/>
    <property type="match status" value="1"/>
</dbReference>
<dbReference type="CDD" id="cd00056">
    <property type="entry name" value="ENDO3c"/>
    <property type="match status" value="1"/>
</dbReference>
<feature type="domain" description="DNA-3-methyladenine glycosylase AlkA N-terminal" evidence="7">
    <location>
        <begin position="2"/>
        <end position="120"/>
    </location>
</feature>
<evidence type="ECO:0000256" key="4">
    <source>
        <dbReference type="ARBA" id="ARBA00022763"/>
    </source>
</evidence>
<proteinExistence type="inferred from homology"/>
<evidence type="ECO:0000313" key="8">
    <source>
        <dbReference type="EMBL" id="THB61138.1"/>
    </source>
</evidence>
<evidence type="ECO:0000259" key="6">
    <source>
        <dbReference type="SMART" id="SM00478"/>
    </source>
</evidence>
<dbReference type="GO" id="GO:0006307">
    <property type="term" value="P:DNA alkylation repair"/>
    <property type="evidence" value="ECO:0007669"/>
    <property type="project" value="TreeGrafter"/>
</dbReference>
<dbReference type="InterPro" id="IPR051912">
    <property type="entry name" value="Alkylbase_DNA_Glycosylase/TA"/>
</dbReference>
<evidence type="ECO:0000259" key="7">
    <source>
        <dbReference type="SMART" id="SM01009"/>
    </source>
</evidence>
<gene>
    <name evidence="8" type="ORF">ESZ54_06360</name>
</gene>
<organism evidence="8 9">
    <name type="scientific">Vagococcus silagei</name>
    <dbReference type="NCBI Taxonomy" id="2508885"/>
    <lineage>
        <taxon>Bacteria</taxon>
        <taxon>Bacillati</taxon>
        <taxon>Bacillota</taxon>
        <taxon>Bacilli</taxon>
        <taxon>Lactobacillales</taxon>
        <taxon>Enterococcaceae</taxon>
        <taxon>Vagococcus</taxon>
    </lineage>
</organism>
<dbReference type="Pfam" id="PF06029">
    <property type="entry name" value="AlkA_N"/>
    <property type="match status" value="1"/>
</dbReference>
<keyword evidence="9" id="KW-1185">Reference proteome</keyword>
<dbReference type="SMART" id="SM01009">
    <property type="entry name" value="AlkA_N"/>
    <property type="match status" value="1"/>
</dbReference>
<dbReference type="InterPro" id="IPR003265">
    <property type="entry name" value="HhH-GPD_domain"/>
</dbReference>
<reference evidence="8 9" key="1">
    <citation type="submission" date="2019-01" db="EMBL/GenBank/DDBJ databases">
        <title>Vagococcus silagei sp. nov. isolated from brewer's grain.</title>
        <authorList>
            <person name="Guu J.-R."/>
        </authorList>
    </citation>
    <scope>NUCLEOTIDE SEQUENCE [LARGE SCALE GENOMIC DNA]</scope>
    <source>
        <strain evidence="8 9">2B-2</strain>
    </source>
</reference>
<dbReference type="GO" id="GO:0032993">
    <property type="term" value="C:protein-DNA complex"/>
    <property type="evidence" value="ECO:0007669"/>
    <property type="project" value="TreeGrafter"/>
</dbReference>